<dbReference type="GO" id="GO:0000976">
    <property type="term" value="F:transcription cis-regulatory region binding"/>
    <property type="evidence" value="ECO:0007669"/>
    <property type="project" value="TreeGrafter"/>
</dbReference>
<dbReference type="OrthoDB" id="9808620at2"/>
<dbReference type="PANTHER" id="PTHR30126:SF39">
    <property type="entry name" value="HTH-TYPE TRANSCRIPTIONAL REGULATOR CYSL"/>
    <property type="match status" value="1"/>
</dbReference>
<dbReference type="RefSeq" id="WP_062372109.1">
    <property type="nucleotide sequence ID" value="NZ_LNCD01000103.1"/>
</dbReference>
<dbReference type="CDD" id="cd08420">
    <property type="entry name" value="PBP2_CysL_like"/>
    <property type="match status" value="1"/>
</dbReference>
<dbReference type="Gene3D" id="3.40.190.290">
    <property type="match status" value="1"/>
</dbReference>
<keyword evidence="10" id="KW-1185">Reference proteome</keyword>
<organism evidence="9 10">
    <name type="scientific">Rhizobium altiplani</name>
    <dbReference type="NCBI Taxonomy" id="1864509"/>
    <lineage>
        <taxon>Bacteria</taxon>
        <taxon>Pseudomonadati</taxon>
        <taxon>Pseudomonadota</taxon>
        <taxon>Alphaproteobacteria</taxon>
        <taxon>Hyphomicrobiales</taxon>
        <taxon>Rhizobiaceae</taxon>
        <taxon>Rhizobium/Agrobacterium group</taxon>
        <taxon>Rhizobium</taxon>
    </lineage>
</organism>
<gene>
    <name evidence="9" type="ORF">AS026_13025</name>
</gene>
<dbReference type="FunFam" id="1.10.10.10:FF:000001">
    <property type="entry name" value="LysR family transcriptional regulator"/>
    <property type="match status" value="1"/>
</dbReference>
<dbReference type="InterPro" id="IPR036388">
    <property type="entry name" value="WH-like_DNA-bd_sf"/>
</dbReference>
<dbReference type="Gene3D" id="1.10.10.10">
    <property type="entry name" value="Winged helix-like DNA-binding domain superfamily/Winged helix DNA-binding domain"/>
    <property type="match status" value="1"/>
</dbReference>
<dbReference type="SUPFAM" id="SSF46785">
    <property type="entry name" value="Winged helix' DNA-binding domain"/>
    <property type="match status" value="1"/>
</dbReference>
<keyword evidence="4" id="KW-0804">Transcription</keyword>
<evidence type="ECO:0000313" key="10">
    <source>
        <dbReference type="Proteomes" id="UP000068164"/>
    </source>
</evidence>
<accession>A0A109JF06</accession>
<dbReference type="InterPro" id="IPR005119">
    <property type="entry name" value="LysR_subst-bd"/>
</dbReference>
<evidence type="ECO:0000256" key="3">
    <source>
        <dbReference type="ARBA" id="ARBA00023125"/>
    </source>
</evidence>
<dbReference type="EMBL" id="LNCD01000103">
    <property type="protein sequence ID" value="KWV47694.1"/>
    <property type="molecule type" value="Genomic_DNA"/>
</dbReference>
<dbReference type="PROSITE" id="PS50931">
    <property type="entry name" value="HTH_LYSR"/>
    <property type="match status" value="1"/>
</dbReference>
<evidence type="ECO:0000256" key="6">
    <source>
        <dbReference type="ARBA" id="ARBA00067332"/>
    </source>
</evidence>
<evidence type="ECO:0000256" key="7">
    <source>
        <dbReference type="ARBA" id="ARBA00083243"/>
    </source>
</evidence>
<evidence type="ECO:0000313" key="9">
    <source>
        <dbReference type="EMBL" id="KWV47694.1"/>
    </source>
</evidence>
<dbReference type="PANTHER" id="PTHR30126">
    <property type="entry name" value="HTH-TYPE TRANSCRIPTIONAL REGULATOR"/>
    <property type="match status" value="1"/>
</dbReference>
<dbReference type="Proteomes" id="UP000068164">
    <property type="component" value="Unassembled WGS sequence"/>
</dbReference>
<dbReference type="InterPro" id="IPR036390">
    <property type="entry name" value="WH_DNA-bd_sf"/>
</dbReference>
<name>A0A109JF06_9HYPH</name>
<evidence type="ECO:0000256" key="2">
    <source>
        <dbReference type="ARBA" id="ARBA00023015"/>
    </source>
</evidence>
<comment type="similarity">
    <text evidence="1">Belongs to the LysR transcriptional regulatory family.</text>
</comment>
<keyword evidence="3" id="KW-0238">DNA-binding</keyword>
<evidence type="ECO:0000256" key="1">
    <source>
        <dbReference type="ARBA" id="ARBA00009437"/>
    </source>
</evidence>
<protein>
    <recommendedName>
        <fullName evidence="6">HTH-type transcriptional regulator TtuA</fullName>
    </recommendedName>
    <alternativeName>
        <fullName evidence="7">Tartrate utilization transcriptional regulator</fullName>
    </alternativeName>
</protein>
<dbReference type="PRINTS" id="PR00039">
    <property type="entry name" value="HTHLYSR"/>
</dbReference>
<keyword evidence="2" id="KW-0805">Transcription regulation</keyword>
<proteinExistence type="inferred from homology"/>
<evidence type="ECO:0000256" key="5">
    <source>
        <dbReference type="ARBA" id="ARBA00054626"/>
    </source>
</evidence>
<dbReference type="InterPro" id="IPR000847">
    <property type="entry name" value="LysR_HTH_N"/>
</dbReference>
<dbReference type="SUPFAM" id="SSF53850">
    <property type="entry name" value="Periplasmic binding protein-like II"/>
    <property type="match status" value="1"/>
</dbReference>
<comment type="caution">
    <text evidence="9">The sequence shown here is derived from an EMBL/GenBank/DDBJ whole genome shotgun (WGS) entry which is preliminary data.</text>
</comment>
<dbReference type="AlphaFoldDB" id="A0A109JF06"/>
<dbReference type="Pfam" id="PF03466">
    <property type="entry name" value="LysR_substrate"/>
    <property type="match status" value="1"/>
</dbReference>
<evidence type="ECO:0000259" key="8">
    <source>
        <dbReference type="PROSITE" id="PS50931"/>
    </source>
</evidence>
<dbReference type="GO" id="GO:0003700">
    <property type="term" value="F:DNA-binding transcription factor activity"/>
    <property type="evidence" value="ECO:0007669"/>
    <property type="project" value="InterPro"/>
</dbReference>
<evidence type="ECO:0000256" key="4">
    <source>
        <dbReference type="ARBA" id="ARBA00023163"/>
    </source>
</evidence>
<reference evidence="9 10" key="1">
    <citation type="submission" date="2015-11" db="EMBL/GenBank/DDBJ databases">
        <title>Draft Genome Sequence of the Strain BR 10423 (Rhizobium sp.) isolated from nodules of Mimosa pudica.</title>
        <authorList>
            <person name="Barauna A.C."/>
            <person name="Zilli J.E."/>
            <person name="Simoes-Araujo J.L."/>
            <person name="Reis V.M."/>
            <person name="James E.K."/>
            <person name="Reis F.B.Jr."/>
            <person name="Rouws L.F."/>
            <person name="Passos S.R."/>
            <person name="Gois S.R."/>
        </authorList>
    </citation>
    <scope>NUCLEOTIDE SEQUENCE [LARGE SCALE GENOMIC DNA]</scope>
    <source>
        <strain evidence="9 10">BR10423</strain>
    </source>
</reference>
<sequence>MTFEQLAIFVAVAEREHLTKAAASINLTPSAVSTAIKNLEHRYGVELFHRVGRRIELTESGRIFLCESKTLLARARATELVLSELGGMQRGTLSVFASQTIASYWLPSRLMRFHASHPGIDLNLTIGNTRTVADAVINGEADVGFVEGDLDEPALAASVIDQDELVVVVAATHPWAGAKTLAASDFTTARWVMREVGSGTRSVFEHALANIGVNSDDLNVAMVLPSNEAILSALKDSICAAGVSRLAAQQHIEAGKLIEVNFCRPIREFRLLRHKERHSSKAASRLIEMCRHSAQSSTSAATVKANSVPAR</sequence>
<feature type="domain" description="HTH lysR-type" evidence="8">
    <location>
        <begin position="1"/>
        <end position="58"/>
    </location>
</feature>
<comment type="function">
    <text evidence="5">Transcriptional regulator of the ttuABCDE tartrate utilization operon.</text>
</comment>
<dbReference type="Pfam" id="PF00126">
    <property type="entry name" value="HTH_1"/>
    <property type="match status" value="1"/>
</dbReference>